<protein>
    <submittedName>
        <fullName evidence="1">Uncharacterized protein</fullName>
    </submittedName>
</protein>
<dbReference type="AlphaFoldDB" id="A0A382BH97"/>
<organism evidence="1">
    <name type="scientific">marine metagenome</name>
    <dbReference type="NCBI Taxonomy" id="408172"/>
    <lineage>
        <taxon>unclassified sequences</taxon>
        <taxon>metagenomes</taxon>
        <taxon>ecological metagenomes</taxon>
    </lineage>
</organism>
<evidence type="ECO:0000313" key="1">
    <source>
        <dbReference type="EMBL" id="SVB12881.1"/>
    </source>
</evidence>
<name>A0A382BH97_9ZZZZ</name>
<accession>A0A382BH97</accession>
<reference evidence="1" key="1">
    <citation type="submission" date="2018-05" db="EMBL/GenBank/DDBJ databases">
        <authorList>
            <person name="Lanie J.A."/>
            <person name="Ng W.-L."/>
            <person name="Kazmierczak K.M."/>
            <person name="Andrzejewski T.M."/>
            <person name="Davidsen T.M."/>
            <person name="Wayne K.J."/>
            <person name="Tettelin H."/>
            <person name="Glass J.I."/>
            <person name="Rusch D."/>
            <person name="Podicherti R."/>
            <person name="Tsui H.-C.T."/>
            <person name="Winkler M.E."/>
        </authorList>
    </citation>
    <scope>NUCLEOTIDE SEQUENCE</scope>
</reference>
<gene>
    <name evidence="1" type="ORF">METZ01_LOCUS165735</name>
</gene>
<dbReference type="EMBL" id="UINC01029709">
    <property type="protein sequence ID" value="SVB12881.1"/>
    <property type="molecule type" value="Genomic_DNA"/>
</dbReference>
<feature type="non-terminal residue" evidence="1">
    <location>
        <position position="365"/>
    </location>
</feature>
<sequence>MKYEPKKVIEIPEIEFNRVVAGQYKTSVINPDGSVESEGDWSKNLILDCGLDKIAYMPWAQVFQFCVAGDQLSGSVSPATIFDTQLEKPAMMNSFYLPGSGNCGSDIYSSGDDRYLKLFRTFDFLAQKQNTVITELGFKETPGAKKLFSRVVLDGNTAAGRPDPEIVRVGQYLRVKYELNIQLDPVTPSAAGVVPTGSDGNLPTIAWSGSASDLDRHGLQKVGMVGIDVHGRATPQDIGGACNEPFAVGAVDFGPGFGYVNRWQNGEGVPTQSVNGVVVGYKQPVGTERLSDRPGPLTSLFDYQDFNRHINHDCITGNGHLGTNTHHSSSGIAPTATNNSLVSGASGYWPWGDYFTVKQMTNFAS</sequence>
<proteinExistence type="predicted"/>